<dbReference type="AlphaFoldDB" id="A0A3B1BNV5"/>
<dbReference type="Pfam" id="PF08713">
    <property type="entry name" value="DNA_alkylation"/>
    <property type="match status" value="1"/>
</dbReference>
<reference evidence="1" key="1">
    <citation type="submission" date="2018-06" db="EMBL/GenBank/DDBJ databases">
        <authorList>
            <person name="Zhirakovskaya E."/>
        </authorList>
    </citation>
    <scope>NUCLEOTIDE SEQUENCE</scope>
</reference>
<accession>A0A3B1BNV5</accession>
<gene>
    <name evidence="1" type="ORF">MNBD_NITROSPINAE01-835</name>
</gene>
<dbReference type="EMBL" id="UOGC01000022">
    <property type="protein sequence ID" value="VAX16221.1"/>
    <property type="molecule type" value="Genomic_DNA"/>
</dbReference>
<evidence type="ECO:0000313" key="1">
    <source>
        <dbReference type="EMBL" id="VAX16221.1"/>
    </source>
</evidence>
<proteinExistence type="predicted"/>
<dbReference type="Gene3D" id="1.25.10.90">
    <property type="match status" value="1"/>
</dbReference>
<sequence>MIYFTKTCKHATFPFLSKLNFPGHLMASVYRHQISTLRKAIKASANTETQEWWEKYMRHVIPFHGVKMGDIRKALNAWIKSDSIIF</sequence>
<dbReference type="InterPro" id="IPR014825">
    <property type="entry name" value="DNA_alkylation"/>
</dbReference>
<name>A0A3B1BNV5_9ZZZZ</name>
<protein>
    <submittedName>
        <fullName evidence="1">Uncharacterized protein</fullName>
    </submittedName>
</protein>
<organism evidence="1">
    <name type="scientific">hydrothermal vent metagenome</name>
    <dbReference type="NCBI Taxonomy" id="652676"/>
    <lineage>
        <taxon>unclassified sequences</taxon>
        <taxon>metagenomes</taxon>
        <taxon>ecological metagenomes</taxon>
    </lineage>
</organism>